<dbReference type="PANTHER" id="PTHR35294:SF1">
    <property type="entry name" value="OS05G0409000 PROTEIN"/>
    <property type="match status" value="1"/>
</dbReference>
<dbReference type="EMBL" id="PJQY01002417">
    <property type="protein sequence ID" value="PQP93912.1"/>
    <property type="molecule type" value="Genomic_DNA"/>
</dbReference>
<dbReference type="OrthoDB" id="515654at2759"/>
<feature type="compositionally biased region" description="Polar residues" evidence="1">
    <location>
        <begin position="1"/>
        <end position="17"/>
    </location>
</feature>
<protein>
    <submittedName>
        <fullName evidence="2">Uncharacterized protein</fullName>
    </submittedName>
</protein>
<name>A0A314XJ13_PRUYE</name>
<dbReference type="STRING" id="2094558.A0A314XJ13"/>
<feature type="compositionally biased region" description="Polar residues" evidence="1">
    <location>
        <begin position="47"/>
        <end position="56"/>
    </location>
</feature>
<evidence type="ECO:0000256" key="1">
    <source>
        <dbReference type="SAM" id="MobiDB-lite"/>
    </source>
</evidence>
<sequence length="95" mass="10466">MSGTFHTLELSQTSSASPLHRNSRFRNTDETDDHSGSSVAAGAEYDSVSNNGSWSGESEDHKDKASNPPTKQEAVLGADNDKREKIHQKNERKHQ</sequence>
<feature type="compositionally biased region" description="Basic and acidic residues" evidence="1">
    <location>
        <begin position="26"/>
        <end position="35"/>
    </location>
</feature>
<organism evidence="2 3">
    <name type="scientific">Prunus yedoensis var. nudiflora</name>
    <dbReference type="NCBI Taxonomy" id="2094558"/>
    <lineage>
        <taxon>Eukaryota</taxon>
        <taxon>Viridiplantae</taxon>
        <taxon>Streptophyta</taxon>
        <taxon>Embryophyta</taxon>
        <taxon>Tracheophyta</taxon>
        <taxon>Spermatophyta</taxon>
        <taxon>Magnoliopsida</taxon>
        <taxon>eudicotyledons</taxon>
        <taxon>Gunneridae</taxon>
        <taxon>Pentapetalae</taxon>
        <taxon>rosids</taxon>
        <taxon>fabids</taxon>
        <taxon>Rosales</taxon>
        <taxon>Rosaceae</taxon>
        <taxon>Amygdaloideae</taxon>
        <taxon>Amygdaleae</taxon>
        <taxon>Prunus</taxon>
    </lineage>
</organism>
<comment type="caution">
    <text evidence="2">The sequence shown here is derived from an EMBL/GenBank/DDBJ whole genome shotgun (WGS) entry which is preliminary data.</text>
</comment>
<dbReference type="AlphaFoldDB" id="A0A314XJ13"/>
<proteinExistence type="predicted"/>
<dbReference type="Proteomes" id="UP000250321">
    <property type="component" value="Unassembled WGS sequence"/>
</dbReference>
<evidence type="ECO:0000313" key="3">
    <source>
        <dbReference type="Proteomes" id="UP000250321"/>
    </source>
</evidence>
<reference evidence="2 3" key="1">
    <citation type="submission" date="2018-02" db="EMBL/GenBank/DDBJ databases">
        <title>Draft genome of wild Prunus yedoensis var. nudiflora.</title>
        <authorList>
            <person name="Baek S."/>
            <person name="Kim J.-H."/>
            <person name="Choi K."/>
            <person name="Kim G.-B."/>
            <person name="Cho A."/>
            <person name="Jang H."/>
            <person name="Shin C.-H."/>
            <person name="Yu H.-J."/>
            <person name="Mun J.-H."/>
        </authorList>
    </citation>
    <scope>NUCLEOTIDE SEQUENCE [LARGE SCALE GENOMIC DNA]</scope>
    <source>
        <strain evidence="3">cv. Jeju island</strain>
        <tissue evidence="2">Leaf</tissue>
    </source>
</reference>
<feature type="region of interest" description="Disordered" evidence="1">
    <location>
        <begin position="1"/>
        <end position="95"/>
    </location>
</feature>
<feature type="compositionally biased region" description="Basic and acidic residues" evidence="1">
    <location>
        <begin position="79"/>
        <end position="89"/>
    </location>
</feature>
<dbReference type="PANTHER" id="PTHR35294">
    <property type="entry name" value="UBIQUITIN-ASSOCIATED/TRANSLATION ELONGATION FACTOR EF1B PROTEIN"/>
    <property type="match status" value="1"/>
</dbReference>
<evidence type="ECO:0000313" key="2">
    <source>
        <dbReference type="EMBL" id="PQP93912.1"/>
    </source>
</evidence>
<accession>A0A314XJ13</accession>
<keyword evidence="3" id="KW-1185">Reference proteome</keyword>
<gene>
    <name evidence="2" type="ORF">Pyn_07309</name>
</gene>